<evidence type="ECO:0000313" key="2">
    <source>
        <dbReference type="Proteomes" id="UP001175000"/>
    </source>
</evidence>
<gene>
    <name evidence="1" type="ORF">B0T14DRAFT_272868</name>
</gene>
<comment type="caution">
    <text evidence="1">The sequence shown here is derived from an EMBL/GenBank/DDBJ whole genome shotgun (WGS) entry which is preliminary data.</text>
</comment>
<dbReference type="Proteomes" id="UP001175000">
    <property type="component" value="Unassembled WGS sequence"/>
</dbReference>
<dbReference type="EMBL" id="JAULSU010000005">
    <property type="protein sequence ID" value="KAK0617560.1"/>
    <property type="molecule type" value="Genomic_DNA"/>
</dbReference>
<dbReference type="AlphaFoldDB" id="A0AA39WLE1"/>
<reference evidence="1" key="1">
    <citation type="submission" date="2023-06" db="EMBL/GenBank/DDBJ databases">
        <title>Genome-scale phylogeny and comparative genomics of the fungal order Sordariales.</title>
        <authorList>
            <consortium name="Lawrence Berkeley National Laboratory"/>
            <person name="Hensen N."/>
            <person name="Bonometti L."/>
            <person name="Westerberg I."/>
            <person name="Brannstrom I.O."/>
            <person name="Guillou S."/>
            <person name="Cros-Aarteil S."/>
            <person name="Calhoun S."/>
            <person name="Haridas S."/>
            <person name="Kuo A."/>
            <person name="Mondo S."/>
            <person name="Pangilinan J."/>
            <person name="Riley R."/>
            <person name="Labutti K."/>
            <person name="Andreopoulos B."/>
            <person name="Lipzen A."/>
            <person name="Chen C."/>
            <person name="Yanf M."/>
            <person name="Daum C."/>
            <person name="Ng V."/>
            <person name="Clum A."/>
            <person name="Steindorff A."/>
            <person name="Ohm R."/>
            <person name="Martin F."/>
            <person name="Silar P."/>
            <person name="Natvig D."/>
            <person name="Lalanne C."/>
            <person name="Gautier V."/>
            <person name="Ament-Velasquez S.L."/>
            <person name="Kruys A."/>
            <person name="Hutchinson M.I."/>
            <person name="Powell A.J."/>
            <person name="Barry K."/>
            <person name="Miller A.N."/>
            <person name="Grigoriev I.V."/>
            <person name="Debuchy R."/>
            <person name="Gladieux P."/>
            <person name="Thoren M.H."/>
            <person name="Johannesson H."/>
        </authorList>
    </citation>
    <scope>NUCLEOTIDE SEQUENCE</scope>
    <source>
        <strain evidence="1">CBS 606.72</strain>
    </source>
</reference>
<proteinExistence type="predicted"/>
<name>A0AA39WLE1_9PEZI</name>
<organism evidence="1 2">
    <name type="scientific">Immersiella caudata</name>
    <dbReference type="NCBI Taxonomy" id="314043"/>
    <lineage>
        <taxon>Eukaryota</taxon>
        <taxon>Fungi</taxon>
        <taxon>Dikarya</taxon>
        <taxon>Ascomycota</taxon>
        <taxon>Pezizomycotina</taxon>
        <taxon>Sordariomycetes</taxon>
        <taxon>Sordariomycetidae</taxon>
        <taxon>Sordariales</taxon>
        <taxon>Lasiosphaeriaceae</taxon>
        <taxon>Immersiella</taxon>
    </lineage>
</organism>
<accession>A0AA39WLE1</accession>
<keyword evidence="2" id="KW-1185">Reference proteome</keyword>
<sequence length="141" mass="15807">MDPVSIALGVAPLCVAALKGASKLKEKIKLLRSAGVDVKRYRTRLETQRTIFLGDCELLLRESGVETRLAADMIHNFDHEHWTSTALEHALQLHLGERYDAVRELGEDIGSQIRNFDQPLRELEVEYSGCGKVSVLIHQSL</sequence>
<protein>
    <submittedName>
        <fullName evidence="1">Uncharacterized protein</fullName>
    </submittedName>
</protein>
<evidence type="ECO:0000313" key="1">
    <source>
        <dbReference type="EMBL" id="KAK0617560.1"/>
    </source>
</evidence>